<evidence type="ECO:0000313" key="2">
    <source>
        <dbReference type="Proteomes" id="UP000004319"/>
    </source>
</evidence>
<comment type="caution">
    <text evidence="1">The sequence shown here is derived from an EMBL/GenBank/DDBJ whole genome shotgun (WGS) entry which is preliminary data.</text>
</comment>
<reference evidence="1 2" key="1">
    <citation type="journal article" date="2011" name="Biochem. Biophys. Res. Commun.">
        <title>Increased number of Arginine-based salt bridges contributes to the thermotolerance of thermotolerant acetic acid bacteria, Acetobacter tropicalis SKU1100.</title>
        <authorList>
            <person name="Matsutani M."/>
            <person name="Hirakawa H."/>
            <person name="Nishikura M."/>
            <person name="Soemphol W."/>
            <person name="Ali I.A.I."/>
            <person name="Yakushi T."/>
            <person name="Matsushita K."/>
        </authorList>
    </citation>
    <scope>NUCLEOTIDE SEQUENCE [LARGE SCALE GENOMIC DNA]</scope>
    <source>
        <strain evidence="1 2">NBRC 101654</strain>
    </source>
</reference>
<accession>F7V9V3</accession>
<dbReference type="EMBL" id="BABS01000002">
    <property type="protein sequence ID" value="GAA07148.1"/>
    <property type="molecule type" value="Genomic_DNA"/>
</dbReference>
<proteinExistence type="predicted"/>
<dbReference type="Proteomes" id="UP000004319">
    <property type="component" value="Unassembled WGS sequence"/>
</dbReference>
<dbReference type="AlphaFoldDB" id="F7V9V3"/>
<evidence type="ECO:0000313" key="1">
    <source>
        <dbReference type="EMBL" id="GAA07148.1"/>
    </source>
</evidence>
<name>F7V9V3_9PROT</name>
<sequence length="181" mass="19911">MPAQIMSDLYCLKEGFPLMAASAFYRSLFGAGLLALGSSLATSPAFARESSTYQTAPASCDNRDFIAKQQAFENGGPKADVPVHLCGTVVAISPKAKRTRSGWHGYFYVAVAPNISIRIVSGLDEMNAPAWPWVNKGDQVEVVGRYYYDSLRRQGVDWTHHGTGWSWHVPGYVTVNGKRYE</sequence>
<organism evidence="1 2">
    <name type="scientific">Acetobacter tropicalis NBRC 101654</name>
    <dbReference type="NCBI Taxonomy" id="749388"/>
    <lineage>
        <taxon>Bacteria</taxon>
        <taxon>Pseudomonadati</taxon>
        <taxon>Pseudomonadota</taxon>
        <taxon>Alphaproteobacteria</taxon>
        <taxon>Acetobacterales</taxon>
        <taxon>Acetobacteraceae</taxon>
        <taxon>Acetobacter</taxon>
    </lineage>
</organism>
<protein>
    <recommendedName>
        <fullName evidence="3">DUF3465 domain-containing protein</fullName>
    </recommendedName>
</protein>
<evidence type="ECO:0008006" key="3">
    <source>
        <dbReference type="Google" id="ProtNLM"/>
    </source>
</evidence>
<gene>
    <name evidence="1" type="ORF">ATPR_0152</name>
</gene>